<keyword evidence="1" id="KW-0812">Transmembrane</keyword>
<comment type="caution">
    <text evidence="2">The sequence shown here is derived from an EMBL/GenBank/DDBJ whole genome shotgun (WGS) entry which is preliminary data.</text>
</comment>
<name>A0A644YTP6_9ZZZZ</name>
<dbReference type="AlphaFoldDB" id="A0A644YTP6"/>
<dbReference type="EMBL" id="VSSQ01006204">
    <property type="protein sequence ID" value="MPM31886.1"/>
    <property type="molecule type" value="Genomic_DNA"/>
</dbReference>
<evidence type="ECO:0000256" key="1">
    <source>
        <dbReference type="SAM" id="Phobius"/>
    </source>
</evidence>
<keyword evidence="1" id="KW-1133">Transmembrane helix</keyword>
<accession>A0A644YTP6</accession>
<sequence length="130" mass="14403">MKWGLTLLSFVLFGVATLLALLIVNMTFEADRLKRYEGLIRLGGALGMGFSVSLALKPGLEQSLTLLLLITVLITFSQFFVSDYIKFLKNKEDIKLAQRIIGQAALGTGFLLAIVSLMIWLQIVHPFPMS</sequence>
<proteinExistence type="predicted"/>
<reference evidence="2" key="1">
    <citation type="submission" date="2019-08" db="EMBL/GenBank/DDBJ databases">
        <authorList>
            <person name="Kucharzyk K."/>
            <person name="Murdoch R.W."/>
            <person name="Higgins S."/>
            <person name="Loffler F."/>
        </authorList>
    </citation>
    <scope>NUCLEOTIDE SEQUENCE</scope>
</reference>
<protein>
    <submittedName>
        <fullName evidence="2">Uncharacterized protein</fullName>
    </submittedName>
</protein>
<evidence type="ECO:0000313" key="2">
    <source>
        <dbReference type="EMBL" id="MPM31886.1"/>
    </source>
</evidence>
<gene>
    <name evidence="2" type="ORF">SDC9_78443</name>
</gene>
<feature type="transmembrane region" description="Helical" evidence="1">
    <location>
        <begin position="38"/>
        <end position="56"/>
    </location>
</feature>
<feature type="transmembrane region" description="Helical" evidence="1">
    <location>
        <begin position="62"/>
        <end position="81"/>
    </location>
</feature>
<feature type="transmembrane region" description="Helical" evidence="1">
    <location>
        <begin position="101"/>
        <end position="123"/>
    </location>
</feature>
<organism evidence="2">
    <name type="scientific">bioreactor metagenome</name>
    <dbReference type="NCBI Taxonomy" id="1076179"/>
    <lineage>
        <taxon>unclassified sequences</taxon>
        <taxon>metagenomes</taxon>
        <taxon>ecological metagenomes</taxon>
    </lineage>
</organism>
<keyword evidence="1" id="KW-0472">Membrane</keyword>
<feature type="transmembrane region" description="Helical" evidence="1">
    <location>
        <begin position="6"/>
        <end position="26"/>
    </location>
</feature>